<name>A0A6G6CWE5_LEPPA</name>
<feature type="transmembrane region" description="Helical" evidence="2">
    <location>
        <begin position="148"/>
        <end position="172"/>
    </location>
</feature>
<feature type="domain" description="TNFR-Cys" evidence="3">
    <location>
        <begin position="98"/>
        <end position="138"/>
    </location>
</feature>
<evidence type="ECO:0000313" key="4">
    <source>
        <dbReference type="EMBL" id="QIE07172.1"/>
    </source>
</evidence>
<reference evidence="4" key="1">
    <citation type="submission" date="2019-10" db="EMBL/GenBank/DDBJ databases">
        <authorList>
            <person name="Heimroth R.D."/>
        </authorList>
    </citation>
    <scope>NUCLEOTIDE SEQUENCE</scope>
</reference>
<dbReference type="Gene3D" id="2.10.50.10">
    <property type="entry name" value="Tumor Necrosis Factor Receptor, subunit A, domain 2"/>
    <property type="match status" value="2"/>
</dbReference>
<protein>
    <submittedName>
        <fullName evidence="4">TNFRSF10B</fullName>
    </submittedName>
</protein>
<feature type="region of interest" description="Disordered" evidence="1">
    <location>
        <begin position="251"/>
        <end position="272"/>
    </location>
</feature>
<dbReference type="GO" id="GO:0005031">
    <property type="term" value="F:tumor necrosis factor receptor activity"/>
    <property type="evidence" value="ECO:0007669"/>
    <property type="project" value="TreeGrafter"/>
</dbReference>
<feature type="domain" description="TNFR-Cys" evidence="3">
    <location>
        <begin position="16"/>
        <end position="56"/>
    </location>
</feature>
<dbReference type="GO" id="GO:0070555">
    <property type="term" value="P:response to interleukin-1"/>
    <property type="evidence" value="ECO:0007669"/>
    <property type="project" value="TreeGrafter"/>
</dbReference>
<sequence>MSSKCTAVSESVCLPCEEDEYMEHWNMEDRCEKQMYCDPGKGFIQNPSTVKAKLTCVCKPGYHCSVTCEFCQEDMECPPGYGMNHDANKTDDIKCERCHSGYFSNVSSSWEACIPWTNCTAIRKLYRISGTETSDAVCIDYPDQENNIWIALSVAILSAVIIGAFSLLIICYKKNGNSLSASLQHCLSEACSGKDGNQDPYCNNEYPHGKTDNEVLDLLNTKEEKKFSKGRGCIGHLCEGAASSSCCSSESETSMGEDREQTSFTLRGPTEDEYGRRQRTNIIYLEGPYRR</sequence>
<dbReference type="GO" id="GO:0001503">
    <property type="term" value="P:ossification"/>
    <property type="evidence" value="ECO:0007669"/>
    <property type="project" value="TreeGrafter"/>
</dbReference>
<dbReference type="GO" id="GO:0009897">
    <property type="term" value="C:external side of plasma membrane"/>
    <property type="evidence" value="ECO:0007669"/>
    <property type="project" value="TreeGrafter"/>
</dbReference>
<dbReference type="PANTHER" id="PTHR47134">
    <property type="entry name" value="TUMOR NECROSIS FACTOR RECEPTOR SUPERFAMILY MEMBER 11A"/>
    <property type="match status" value="1"/>
</dbReference>
<organism evidence="4">
    <name type="scientific">Lepidosiren paradoxus</name>
    <name type="common">South American lungfish</name>
    <dbReference type="NCBI Taxonomy" id="7883"/>
    <lineage>
        <taxon>Eukaryota</taxon>
        <taxon>Metazoa</taxon>
        <taxon>Chordata</taxon>
        <taxon>Craniata</taxon>
        <taxon>Vertebrata</taxon>
        <taxon>Euteleostomi</taxon>
        <taxon>Dipnomorpha</taxon>
        <taxon>Ceratodontiformes</taxon>
        <taxon>Lepidosirenoidei</taxon>
        <taxon>Lepidosirenidae</taxon>
        <taxon>Lepidosiren</taxon>
    </lineage>
</organism>
<evidence type="ECO:0000259" key="3">
    <source>
        <dbReference type="SMART" id="SM00208"/>
    </source>
</evidence>
<dbReference type="AlphaFoldDB" id="A0A6G6CWE5"/>
<dbReference type="InterPro" id="IPR001368">
    <property type="entry name" value="TNFR/NGFR_Cys_rich_reg"/>
</dbReference>
<keyword evidence="2" id="KW-1133">Transmembrane helix</keyword>
<evidence type="ECO:0000256" key="1">
    <source>
        <dbReference type="SAM" id="MobiDB-lite"/>
    </source>
</evidence>
<dbReference type="EMBL" id="MN536229">
    <property type="protein sequence ID" value="QIE07172.1"/>
    <property type="molecule type" value="mRNA"/>
</dbReference>
<accession>A0A6G6CWE5</accession>
<keyword evidence="2" id="KW-0812">Transmembrane</keyword>
<dbReference type="SMART" id="SM00208">
    <property type="entry name" value="TNFR"/>
    <property type="match status" value="3"/>
</dbReference>
<dbReference type="InterPro" id="IPR053075">
    <property type="entry name" value="TNFRSF11A"/>
</dbReference>
<dbReference type="GO" id="GO:0045780">
    <property type="term" value="P:positive regulation of bone resorption"/>
    <property type="evidence" value="ECO:0007669"/>
    <property type="project" value="TreeGrafter"/>
</dbReference>
<dbReference type="SUPFAM" id="SSF57586">
    <property type="entry name" value="TNF receptor-like"/>
    <property type="match status" value="2"/>
</dbReference>
<dbReference type="PANTHER" id="PTHR47134:SF1">
    <property type="entry name" value="TUMOR NECROSIS FACTOR RECEPTOR SUPERFAMILY MEMBER 11A"/>
    <property type="match status" value="1"/>
</dbReference>
<proteinExistence type="evidence at transcript level"/>
<evidence type="ECO:0000256" key="2">
    <source>
        <dbReference type="SAM" id="Phobius"/>
    </source>
</evidence>
<dbReference type="GO" id="GO:0072674">
    <property type="term" value="P:multinuclear osteoclast differentiation"/>
    <property type="evidence" value="ECO:0007669"/>
    <property type="project" value="TreeGrafter"/>
</dbReference>
<feature type="domain" description="TNFR-Cys" evidence="3">
    <location>
        <begin position="58"/>
        <end position="95"/>
    </location>
</feature>
<keyword evidence="2" id="KW-0472">Membrane</keyword>
<gene>
    <name evidence="4" type="primary">TNFRSF10B</name>
</gene>
<dbReference type="GO" id="GO:0019955">
    <property type="term" value="F:cytokine binding"/>
    <property type="evidence" value="ECO:0007669"/>
    <property type="project" value="TreeGrafter"/>
</dbReference>